<accession>A0ABS4XTA1</accession>
<evidence type="ECO:0000313" key="2">
    <source>
        <dbReference type="Proteomes" id="UP001195422"/>
    </source>
</evidence>
<evidence type="ECO:0000313" key="1">
    <source>
        <dbReference type="EMBL" id="MBP2398968.1"/>
    </source>
</evidence>
<comment type="caution">
    <text evidence="1">The sequence shown here is derived from an EMBL/GenBank/DDBJ whole genome shotgun (WGS) entry which is preliminary data.</text>
</comment>
<sequence>MSETSEGATSGNRGPLLPVARSFPVHVDNLLLVGWAIRSDALLVQAGGMGGSVLVDIHGNRVNPAKIRDVGQQLNGWEPWTLLVLETGILHVGHDAFPPGFEGFDHDDELGDSPWCRFFPWLPEC</sequence>
<dbReference type="RefSeq" id="WP_188947728.1">
    <property type="nucleotide sequence ID" value="NZ_BMPH01000003.1"/>
</dbReference>
<name>A0ABS4XTA1_GLUPR</name>
<protein>
    <submittedName>
        <fullName evidence="1">Uncharacterized protein</fullName>
    </submittedName>
</protein>
<dbReference type="Proteomes" id="UP001195422">
    <property type="component" value="Unassembled WGS sequence"/>
</dbReference>
<reference evidence="1 2" key="1">
    <citation type="submission" date="2021-03" db="EMBL/GenBank/DDBJ databases">
        <title>Sequencing the genomes of 1000 actinobacteria strains.</title>
        <authorList>
            <person name="Klenk H.-P."/>
        </authorList>
    </citation>
    <scope>NUCLEOTIDE SEQUENCE [LARGE SCALE GENOMIC DNA]</scope>
    <source>
        <strain evidence="1 2">DSM 20168</strain>
    </source>
</reference>
<gene>
    <name evidence="1" type="ORF">JOF39_002049</name>
</gene>
<proteinExistence type="predicted"/>
<dbReference type="EMBL" id="JAGIOJ010000001">
    <property type="protein sequence ID" value="MBP2398968.1"/>
    <property type="molecule type" value="Genomic_DNA"/>
</dbReference>
<organism evidence="1 2">
    <name type="scientific">Glutamicibacter protophormiae</name>
    <name type="common">Brevibacterium protophormiae</name>
    <dbReference type="NCBI Taxonomy" id="37930"/>
    <lineage>
        <taxon>Bacteria</taxon>
        <taxon>Bacillati</taxon>
        <taxon>Actinomycetota</taxon>
        <taxon>Actinomycetes</taxon>
        <taxon>Micrococcales</taxon>
        <taxon>Micrococcaceae</taxon>
        <taxon>Glutamicibacter</taxon>
    </lineage>
</organism>
<keyword evidence="2" id="KW-1185">Reference proteome</keyword>